<dbReference type="STRING" id="1189619.pgond44_10979"/>
<protein>
    <submittedName>
        <fullName evidence="7">Polysaccharide biosynthesis protein</fullName>
    </submittedName>
</protein>
<accession>N1WNU8</accession>
<feature type="transmembrane region" description="Helical" evidence="6">
    <location>
        <begin position="123"/>
        <end position="145"/>
    </location>
</feature>
<feature type="transmembrane region" description="Helical" evidence="6">
    <location>
        <begin position="398"/>
        <end position="415"/>
    </location>
</feature>
<organism evidence="7 8">
    <name type="scientific">Psychroflexus gondwanensis ACAM 44</name>
    <dbReference type="NCBI Taxonomy" id="1189619"/>
    <lineage>
        <taxon>Bacteria</taxon>
        <taxon>Pseudomonadati</taxon>
        <taxon>Bacteroidota</taxon>
        <taxon>Flavobacteriia</taxon>
        <taxon>Flavobacteriales</taxon>
        <taxon>Flavobacteriaceae</taxon>
        <taxon>Psychroflexus</taxon>
    </lineage>
</organism>
<name>N1WNU8_9FLAO</name>
<feature type="transmembrane region" description="Helical" evidence="6">
    <location>
        <begin position="451"/>
        <end position="469"/>
    </location>
</feature>
<keyword evidence="3 6" id="KW-0812">Transmembrane</keyword>
<evidence type="ECO:0000256" key="4">
    <source>
        <dbReference type="ARBA" id="ARBA00022989"/>
    </source>
</evidence>
<evidence type="ECO:0000313" key="7">
    <source>
        <dbReference type="EMBL" id="EMY80665.1"/>
    </source>
</evidence>
<keyword evidence="2" id="KW-1003">Cell membrane</keyword>
<dbReference type="RefSeq" id="WP_003441610.1">
    <property type="nucleotide sequence ID" value="NZ_APLF01000010.1"/>
</dbReference>
<keyword evidence="8" id="KW-1185">Reference proteome</keyword>
<evidence type="ECO:0000256" key="3">
    <source>
        <dbReference type="ARBA" id="ARBA00022692"/>
    </source>
</evidence>
<feature type="transmembrane region" description="Helical" evidence="6">
    <location>
        <begin position="221"/>
        <end position="246"/>
    </location>
</feature>
<evidence type="ECO:0000256" key="5">
    <source>
        <dbReference type="ARBA" id="ARBA00023136"/>
    </source>
</evidence>
<reference evidence="7 8" key="1">
    <citation type="journal article" date="2014" name="Genome Biol. Evol.">
        <title>Extensive gene acquisition in the extremely psychrophilic bacterial species Psychroflexus torquis and the link to sea-ice ecosystem specialism.</title>
        <authorList>
            <person name="Feng S."/>
            <person name="Powell S.M."/>
            <person name="Wilson R."/>
            <person name="Bowman J.P."/>
        </authorList>
    </citation>
    <scope>NUCLEOTIDE SEQUENCE [LARGE SCALE GENOMIC DNA]</scope>
    <source>
        <strain evidence="7 8">ACAM 44</strain>
    </source>
</reference>
<keyword evidence="4 6" id="KW-1133">Transmembrane helix</keyword>
<feature type="transmembrane region" description="Helical" evidence="6">
    <location>
        <begin position="305"/>
        <end position="327"/>
    </location>
</feature>
<evidence type="ECO:0000256" key="6">
    <source>
        <dbReference type="SAM" id="Phobius"/>
    </source>
</evidence>
<dbReference type="eggNOG" id="COG2244">
    <property type="taxonomic scope" value="Bacteria"/>
</dbReference>
<dbReference type="InterPro" id="IPR050833">
    <property type="entry name" value="Poly_Biosynth_Transport"/>
</dbReference>
<dbReference type="AlphaFoldDB" id="N1WNU8"/>
<proteinExistence type="predicted"/>
<dbReference type="InterPro" id="IPR044550">
    <property type="entry name" value="WzxE"/>
</dbReference>
<sequence length="493" mass="54716">MSSSKSILKSTSIIGGSSVITILLNIARSKVIALLLGPSGTGLIGALQSSTSFIQSLSSLGIDNSAVRDIAQANSKGNQEKLSLVVKSLRKIVVFTGFAGLLLTVIFAQPLSQFTFDTSEYTFEIRLLSIAVFFNLIQAGQSALIQGMRRIKDLARMSILSSLMGTILSLPLIYFFNFDGISYYLVVLATGQFLVSFYYARKIKIQSIKVSWQDAFEESRGMIKLGFSFMGGALAAILSAYLIRVIIIRDLSLADAGIYQAAFALSGLYIGVILQAMGKDFYPRLTAVAFDSKKEIQLINEQTQVGMMLAAPGLMFTMAIAPLAIRLLYSREYLDAFPILQWMILGVFLRTISWPMGYLFIARAKGKKFLLTQVLSNVILLVFTYFFITYFGLEGAGIAFFGLYILHVIYMYFFIRTENNFKWNGGVIKRMILLSTSFIIAFTAIQYLSSFWGSITSAVIGVLLSFFALKEISNILEIKSLKQLMDLIKNRKK</sequence>
<dbReference type="Proteomes" id="UP000012317">
    <property type="component" value="Unassembled WGS sequence"/>
</dbReference>
<feature type="transmembrane region" description="Helical" evidence="6">
    <location>
        <begin position="181"/>
        <end position="200"/>
    </location>
</feature>
<keyword evidence="5 6" id="KW-0472">Membrane</keyword>
<dbReference type="CDD" id="cd13125">
    <property type="entry name" value="MATE_like_10"/>
    <property type="match status" value="1"/>
</dbReference>
<feature type="transmembrane region" description="Helical" evidence="6">
    <location>
        <begin position="92"/>
        <end position="111"/>
    </location>
</feature>
<dbReference type="Pfam" id="PF13440">
    <property type="entry name" value="Polysacc_synt_3"/>
    <property type="match status" value="1"/>
</dbReference>
<dbReference type="PANTHER" id="PTHR30250:SF11">
    <property type="entry name" value="O-ANTIGEN TRANSPORTER-RELATED"/>
    <property type="match status" value="1"/>
</dbReference>
<dbReference type="GO" id="GO:0005886">
    <property type="term" value="C:plasma membrane"/>
    <property type="evidence" value="ECO:0007669"/>
    <property type="project" value="UniProtKB-SubCell"/>
</dbReference>
<feature type="transmembrane region" description="Helical" evidence="6">
    <location>
        <begin position="339"/>
        <end position="362"/>
    </location>
</feature>
<comment type="subcellular location">
    <subcellularLocation>
        <location evidence="1">Cell membrane</location>
        <topology evidence="1">Multi-pass membrane protein</topology>
    </subcellularLocation>
</comment>
<evidence type="ECO:0000256" key="2">
    <source>
        <dbReference type="ARBA" id="ARBA00022475"/>
    </source>
</evidence>
<dbReference type="GO" id="GO:0009246">
    <property type="term" value="P:enterobacterial common antigen biosynthetic process"/>
    <property type="evidence" value="ECO:0007669"/>
    <property type="project" value="InterPro"/>
</dbReference>
<feature type="transmembrane region" description="Helical" evidence="6">
    <location>
        <begin position="157"/>
        <end position="175"/>
    </location>
</feature>
<feature type="transmembrane region" description="Helical" evidence="6">
    <location>
        <begin position="427"/>
        <end position="445"/>
    </location>
</feature>
<dbReference type="PANTHER" id="PTHR30250">
    <property type="entry name" value="PST FAMILY PREDICTED COLANIC ACID TRANSPORTER"/>
    <property type="match status" value="1"/>
</dbReference>
<feature type="transmembrane region" description="Helical" evidence="6">
    <location>
        <begin position="258"/>
        <end position="277"/>
    </location>
</feature>
<comment type="caution">
    <text evidence="7">The sequence shown here is derived from an EMBL/GenBank/DDBJ whole genome shotgun (WGS) entry which is preliminary data.</text>
</comment>
<dbReference type="EMBL" id="APLF01000010">
    <property type="protein sequence ID" value="EMY80665.1"/>
    <property type="molecule type" value="Genomic_DNA"/>
</dbReference>
<dbReference type="PATRIC" id="fig|1189619.4.peg.2259"/>
<gene>
    <name evidence="7" type="ORF">pgond44_10979</name>
</gene>
<evidence type="ECO:0000313" key="8">
    <source>
        <dbReference type="Proteomes" id="UP000012317"/>
    </source>
</evidence>
<evidence type="ECO:0000256" key="1">
    <source>
        <dbReference type="ARBA" id="ARBA00004651"/>
    </source>
</evidence>
<feature type="transmembrane region" description="Helical" evidence="6">
    <location>
        <begin position="374"/>
        <end position="392"/>
    </location>
</feature>